<dbReference type="RefSeq" id="WP_160851616.1">
    <property type="nucleotide sequence ID" value="NZ_WUWG01000001.1"/>
</dbReference>
<dbReference type="PANTHER" id="PTHR48207:SF3">
    <property type="entry name" value="SUCCINATE--HYDROXYMETHYLGLUTARATE COA-TRANSFERASE"/>
    <property type="match status" value="1"/>
</dbReference>
<dbReference type="Pfam" id="PF02515">
    <property type="entry name" value="CoA_transf_3"/>
    <property type="match status" value="1"/>
</dbReference>
<dbReference type="InterPro" id="IPR003673">
    <property type="entry name" value="CoA-Trfase_fam_III"/>
</dbReference>
<dbReference type="InterPro" id="IPR044855">
    <property type="entry name" value="CoA-Trfase_III_dom3_sf"/>
</dbReference>
<reference evidence="2 3" key="1">
    <citation type="submission" date="2019-12" db="EMBL/GenBank/DDBJ databases">
        <title>Strain KN286 was isolated from seawater, which was collected from Caroline Seamount in the tropical western Pacific.</title>
        <authorList>
            <person name="Wang Q."/>
        </authorList>
    </citation>
    <scope>NUCLEOTIDE SEQUENCE [LARGE SCALE GENOMIC DNA]</scope>
    <source>
        <strain evidence="2 3">KN286</strain>
    </source>
</reference>
<name>A0A6B0TRI5_9RHOB</name>
<dbReference type="InterPro" id="IPR023606">
    <property type="entry name" value="CoA-Trfase_III_dom_1_sf"/>
</dbReference>
<proteinExistence type="predicted"/>
<organism evidence="2 3">
    <name type="scientific">Oceanomicrobium pacificus</name>
    <dbReference type="NCBI Taxonomy" id="2692916"/>
    <lineage>
        <taxon>Bacteria</taxon>
        <taxon>Pseudomonadati</taxon>
        <taxon>Pseudomonadota</taxon>
        <taxon>Alphaproteobacteria</taxon>
        <taxon>Rhodobacterales</taxon>
        <taxon>Paracoccaceae</taxon>
        <taxon>Oceanomicrobium</taxon>
    </lineage>
</organism>
<evidence type="ECO:0000313" key="3">
    <source>
        <dbReference type="Proteomes" id="UP000436016"/>
    </source>
</evidence>
<evidence type="ECO:0000313" key="2">
    <source>
        <dbReference type="EMBL" id="MXU64348.1"/>
    </source>
</evidence>
<keyword evidence="1" id="KW-0808">Transferase</keyword>
<protein>
    <recommendedName>
        <fullName evidence="4">CoA transferase</fullName>
    </recommendedName>
</protein>
<dbReference type="Proteomes" id="UP000436016">
    <property type="component" value="Unassembled WGS sequence"/>
</dbReference>
<dbReference type="InterPro" id="IPR050483">
    <property type="entry name" value="CoA-transferase_III_domain"/>
</dbReference>
<evidence type="ECO:0008006" key="4">
    <source>
        <dbReference type="Google" id="ProtNLM"/>
    </source>
</evidence>
<sequence>MYDMLKDIRIVDFTHVWQGPVATLLLADLGADVIKIERPGRGDWSRAWGPFVGDVSMPFAGLNRNKRSIVLDLKAESGQAALDRLLETADVVVHNFRPGVDRKMGIDFETLHARFPRIVHASASGWGEQGPDAERGRAGHAQMAAAEGGLFSAGDANRLPAPPTVSVDHVAGLVLANAILGGLVSRASTGKGCQVFTDLHSAALTAHVWDGPQALNPAAADAGDVNLTLTEKTLPHAWRTADGYIEISPVFTDNPVQLICKGLGLPDLTQEDRFATPVLQYENRDALRAAIAERLVQKSTGDWLPALEAQGILCARIVTPAEALTRPEAGVNGMIVDVTHAEAGPMKLIGCPIRTNAAPRASTPPPMQGEHTEEVLRELGLAEAKRA</sequence>
<dbReference type="PANTHER" id="PTHR48207">
    <property type="entry name" value="SUCCINATE--HYDROXYMETHYLGLUTARATE COA-TRANSFERASE"/>
    <property type="match status" value="1"/>
</dbReference>
<accession>A0A6B0TRI5</accession>
<evidence type="ECO:0000256" key="1">
    <source>
        <dbReference type="ARBA" id="ARBA00022679"/>
    </source>
</evidence>
<dbReference type="AlphaFoldDB" id="A0A6B0TRI5"/>
<keyword evidence="3" id="KW-1185">Reference proteome</keyword>
<dbReference type="Gene3D" id="3.40.50.10540">
    <property type="entry name" value="Crotonobetainyl-coa:carnitine coa-transferase, domain 1"/>
    <property type="match status" value="1"/>
</dbReference>
<dbReference type="EMBL" id="WUWG01000001">
    <property type="protein sequence ID" value="MXU64348.1"/>
    <property type="molecule type" value="Genomic_DNA"/>
</dbReference>
<dbReference type="Gene3D" id="3.30.1540.10">
    <property type="entry name" value="formyl-coa transferase, domain 3"/>
    <property type="match status" value="1"/>
</dbReference>
<comment type="caution">
    <text evidence="2">The sequence shown here is derived from an EMBL/GenBank/DDBJ whole genome shotgun (WGS) entry which is preliminary data.</text>
</comment>
<gene>
    <name evidence="2" type="ORF">GSH16_02730</name>
</gene>
<dbReference type="GO" id="GO:0008410">
    <property type="term" value="F:CoA-transferase activity"/>
    <property type="evidence" value="ECO:0007669"/>
    <property type="project" value="TreeGrafter"/>
</dbReference>
<dbReference type="SUPFAM" id="SSF89796">
    <property type="entry name" value="CoA-transferase family III (CaiB/BaiF)"/>
    <property type="match status" value="1"/>
</dbReference>